<evidence type="ECO:0000313" key="2">
    <source>
        <dbReference type="Proteomes" id="UP001497516"/>
    </source>
</evidence>
<gene>
    <name evidence="1" type="ORF">LTRI10_LOCUS42686</name>
</gene>
<dbReference type="Proteomes" id="UP001497516">
    <property type="component" value="Chromosome 7"/>
</dbReference>
<reference evidence="1 2" key="1">
    <citation type="submission" date="2024-04" db="EMBL/GenBank/DDBJ databases">
        <authorList>
            <person name="Fracassetti M."/>
        </authorList>
    </citation>
    <scope>NUCLEOTIDE SEQUENCE [LARGE SCALE GENOMIC DNA]</scope>
</reference>
<organism evidence="1 2">
    <name type="scientific">Linum trigynum</name>
    <dbReference type="NCBI Taxonomy" id="586398"/>
    <lineage>
        <taxon>Eukaryota</taxon>
        <taxon>Viridiplantae</taxon>
        <taxon>Streptophyta</taxon>
        <taxon>Embryophyta</taxon>
        <taxon>Tracheophyta</taxon>
        <taxon>Spermatophyta</taxon>
        <taxon>Magnoliopsida</taxon>
        <taxon>eudicotyledons</taxon>
        <taxon>Gunneridae</taxon>
        <taxon>Pentapetalae</taxon>
        <taxon>rosids</taxon>
        <taxon>fabids</taxon>
        <taxon>Malpighiales</taxon>
        <taxon>Linaceae</taxon>
        <taxon>Linum</taxon>
    </lineage>
</organism>
<dbReference type="EMBL" id="OZ034820">
    <property type="protein sequence ID" value="CAL1402703.1"/>
    <property type="molecule type" value="Genomic_DNA"/>
</dbReference>
<accession>A0AAV2FYI9</accession>
<sequence length="106" mass="12151">MNELPHTTLCFAYVWCAISFLNISTDLHELIINIGKQHISAAVDDCDPKLINDNKSSWPKLNRMKMEQFEATKLDMAFVRSLLAASPALDKMEIEFSARHGLQDRW</sequence>
<proteinExistence type="predicted"/>
<evidence type="ECO:0000313" key="1">
    <source>
        <dbReference type="EMBL" id="CAL1402703.1"/>
    </source>
</evidence>
<keyword evidence="2" id="KW-1185">Reference proteome</keyword>
<protein>
    <submittedName>
        <fullName evidence="1">Uncharacterized protein</fullName>
    </submittedName>
</protein>
<dbReference type="AlphaFoldDB" id="A0AAV2FYI9"/>
<name>A0AAV2FYI9_9ROSI</name>